<dbReference type="GO" id="GO:0043139">
    <property type="term" value="F:5'-3' DNA helicase activity"/>
    <property type="evidence" value="ECO:0007669"/>
    <property type="project" value="TreeGrafter"/>
</dbReference>
<dbReference type="InterPro" id="IPR047187">
    <property type="entry name" value="SF1_C_Upf1"/>
</dbReference>
<name>E3NJI3_CAERE</name>
<feature type="compositionally biased region" description="Polar residues" evidence="5">
    <location>
        <begin position="279"/>
        <end position="292"/>
    </location>
</feature>
<dbReference type="InParanoid" id="E3NJI3"/>
<dbReference type="CDD" id="cd18808">
    <property type="entry name" value="SF1_C_Upf1"/>
    <property type="match status" value="1"/>
</dbReference>
<keyword evidence="4" id="KW-0067">ATP-binding</keyword>
<protein>
    <recommendedName>
        <fullName evidence="6">DNA2/NAM7 helicase-like C-terminal domain-containing protein</fullName>
    </recommendedName>
</protein>
<keyword evidence="8" id="KW-1185">Reference proteome</keyword>
<evidence type="ECO:0000256" key="4">
    <source>
        <dbReference type="ARBA" id="ARBA00022840"/>
    </source>
</evidence>
<keyword evidence="2" id="KW-0378">Hydrolase</keyword>
<accession>E3NJI3</accession>
<feature type="compositionally biased region" description="Polar residues" evidence="5">
    <location>
        <begin position="320"/>
        <end position="341"/>
    </location>
</feature>
<dbReference type="InterPro" id="IPR050534">
    <property type="entry name" value="Coronavir_polyprotein_1ab"/>
</dbReference>
<dbReference type="OrthoDB" id="6513042at2759"/>
<feature type="compositionally biased region" description="Low complexity" evidence="5">
    <location>
        <begin position="293"/>
        <end position="305"/>
    </location>
</feature>
<evidence type="ECO:0000313" key="8">
    <source>
        <dbReference type="Proteomes" id="UP000008281"/>
    </source>
</evidence>
<evidence type="ECO:0000313" key="7">
    <source>
        <dbReference type="EMBL" id="EFP00867.1"/>
    </source>
</evidence>
<keyword evidence="1" id="KW-0547">Nucleotide-binding</keyword>
<proteinExistence type="predicted"/>
<dbReference type="STRING" id="31234.E3NJI3"/>
<evidence type="ECO:0000259" key="6">
    <source>
        <dbReference type="Pfam" id="PF13087"/>
    </source>
</evidence>
<dbReference type="SUPFAM" id="SSF52540">
    <property type="entry name" value="P-loop containing nucleoside triphosphate hydrolases"/>
    <property type="match status" value="1"/>
</dbReference>
<dbReference type="eggNOG" id="KOG1801">
    <property type="taxonomic scope" value="Eukaryota"/>
</dbReference>
<evidence type="ECO:0000256" key="1">
    <source>
        <dbReference type="ARBA" id="ARBA00022741"/>
    </source>
</evidence>
<keyword evidence="3" id="KW-0347">Helicase</keyword>
<dbReference type="InterPro" id="IPR041679">
    <property type="entry name" value="DNA2/NAM7-like_C"/>
</dbReference>
<evidence type="ECO:0000256" key="2">
    <source>
        <dbReference type="ARBA" id="ARBA00022801"/>
    </source>
</evidence>
<dbReference type="GO" id="GO:0005524">
    <property type="term" value="F:ATP binding"/>
    <property type="evidence" value="ECO:0007669"/>
    <property type="project" value="UniProtKB-KW"/>
</dbReference>
<gene>
    <name evidence="7" type="ORF">CRE_08609</name>
</gene>
<dbReference type="PANTHER" id="PTHR43788">
    <property type="entry name" value="DNA2/NAM7 HELICASE FAMILY MEMBER"/>
    <property type="match status" value="1"/>
</dbReference>
<sequence>MATYPRNSPRPAPPPQVRWAPMVQITAHVSLYPGNPLVRVTLDLTPFERETYGTRPLQTFEMIDYRLVPCRPRAPAIVHPANAGVRAETFTGSTQTWVRRRAAENHGLRCCCDAMYSHPERRHDSKGMCTAWAVGLLLADDPRKRFLFFFSLHSEPPFTPSLITLFSLSSFFSFLFSSLLFSLYTPYSVHSALAHRATSRNNEDKISENTHLHMQSNESPPPLERSLSEILLERTPSETEQEEPMDTEAVLEHLMDLEEDPVSPVAKKMRQANEEPEAGSTSEMTESGVQSDSRASSRAPSPAASEVQNPVHNPKEANEEPTTGSTSEMTESRVQSDSGASSRAPGPAVLTISASEPDLVLPERKLPKNLVEKEHHPWENNYNKDLGHVPKNVAKAIATSTTIEDVQEFRNKSVQWARAVTPSGGPTLKGRFVEEMKTIKSRPQTPGVIYILKSSNGNLWLATPLNLEVSHPDRPDLHGAYLSTFSEDLLNGTQLHHNNFVLGDAVYVTEMRSRPKRETEDIATHWKDVHAKETKGFWDISKFYILERTYKDALTSRMPHNKKNSKNTMVTASGVNVPISVRIELYHAAKIPNVPNAKARGRIYLPSLQPGQPLSSIIPGKPRNMVLARTCDKETFTTVYPSVLSFQHVTAEEAESLRHPDVFKDWNPQKPDPLRAMIRSTFLAFSGTLAVANQDKDLQPKVTIVDNVSWVRGRPVVSCDIRSPYGQPHPEKWTRGTKLVMETADRPFDVEIESSTPDLGKITLTLRPMSSKPTVCDSARNWKGQQVILAQQLENNKRSFQTFPLVRDFQEMRKDAPIRLLLEAVLGGNKIARQEVRDQEVKVALEGGPLTAEQKNYVNGFVRSNHPAVVADSPFGTGKTYLIIVALRLAALELEKDKLHMATAVTNGAVAALVSTFLKFPEDKKIRALRVISPSNHDQIEEKVRTPIDYPTLAISTLLDYVKKVDSETGEDRVPCHLARTAVQHLVRDNANALDGWCPKNKELQSVFQTKEEPSSSCWSTFLRIYKPNVLFGTAASMIEFLYDGPLKNHRNTIITNQIDEASQFPMHQLITLGSLCPNARYALIGDVRQLAPYAHSGLSNEFKKIAVGALLESAAKSIPVFSIMTVRRCPQKLTQVCSDLFYGGKLKSARSSTEPNPYTECLGIESKFPIQIITTEGEDQLAGTSRLNVEEAGIAAAIVKKIQGAHPSKTVAVLTFYKAQCGHLSRMDALNNSFVGTIDASQGLEFDVTIVLTTKSSDFNSKDAREDQTSFVEDVRRINVALSRAKGQVFVLLNRKAAGTSKIWNLFFRKVPKGATHRGSRFVQH</sequence>
<feature type="domain" description="DNA2/NAM7 helicase-like C-terminal" evidence="6">
    <location>
        <begin position="1123"/>
        <end position="1296"/>
    </location>
</feature>
<dbReference type="GO" id="GO:0016787">
    <property type="term" value="F:hydrolase activity"/>
    <property type="evidence" value="ECO:0007669"/>
    <property type="project" value="UniProtKB-KW"/>
</dbReference>
<organism evidence="8">
    <name type="scientific">Caenorhabditis remanei</name>
    <name type="common">Caenorhabditis vulgaris</name>
    <dbReference type="NCBI Taxonomy" id="31234"/>
    <lineage>
        <taxon>Eukaryota</taxon>
        <taxon>Metazoa</taxon>
        <taxon>Ecdysozoa</taxon>
        <taxon>Nematoda</taxon>
        <taxon>Chromadorea</taxon>
        <taxon>Rhabditida</taxon>
        <taxon>Rhabditina</taxon>
        <taxon>Rhabditomorpha</taxon>
        <taxon>Rhabditoidea</taxon>
        <taxon>Rhabditidae</taxon>
        <taxon>Peloderinae</taxon>
        <taxon>Caenorhabditis</taxon>
    </lineage>
</organism>
<dbReference type="PANTHER" id="PTHR43788:SF16">
    <property type="entry name" value="HELICASE WITH ZINC FINGER 2"/>
    <property type="match status" value="1"/>
</dbReference>
<dbReference type="HOGENOM" id="CLU_005949_0_0_1"/>
<evidence type="ECO:0000256" key="3">
    <source>
        <dbReference type="ARBA" id="ARBA00022806"/>
    </source>
</evidence>
<dbReference type="Proteomes" id="UP000008281">
    <property type="component" value="Unassembled WGS sequence"/>
</dbReference>
<dbReference type="InterPro" id="IPR027417">
    <property type="entry name" value="P-loop_NTPase"/>
</dbReference>
<feature type="region of interest" description="Disordered" evidence="5">
    <location>
        <begin position="266"/>
        <end position="348"/>
    </location>
</feature>
<dbReference type="Gene3D" id="3.40.50.300">
    <property type="entry name" value="P-loop containing nucleotide triphosphate hydrolases"/>
    <property type="match status" value="2"/>
</dbReference>
<dbReference type="Pfam" id="PF13087">
    <property type="entry name" value="AAA_12"/>
    <property type="match status" value="1"/>
</dbReference>
<evidence type="ECO:0000256" key="5">
    <source>
        <dbReference type="SAM" id="MobiDB-lite"/>
    </source>
</evidence>
<dbReference type="EMBL" id="DS268743">
    <property type="protein sequence ID" value="EFP00867.1"/>
    <property type="molecule type" value="Genomic_DNA"/>
</dbReference>
<dbReference type="OMA" id="HTHCPRT"/>
<reference evidence="7" key="1">
    <citation type="submission" date="2007-07" db="EMBL/GenBank/DDBJ databases">
        <title>PCAP assembly of the Caenorhabditis remanei genome.</title>
        <authorList>
            <consortium name="The Caenorhabditis remanei Sequencing Consortium"/>
            <person name="Wilson R.K."/>
        </authorList>
    </citation>
    <scope>NUCLEOTIDE SEQUENCE [LARGE SCALE GENOMIC DNA]</scope>
    <source>
        <strain evidence="7">PB4641</strain>
    </source>
</reference>